<evidence type="ECO:0000313" key="1">
    <source>
        <dbReference type="EMBL" id="KZS90724.1"/>
    </source>
</evidence>
<protein>
    <recommendedName>
        <fullName evidence="3">F-box domain-containing protein</fullName>
    </recommendedName>
</protein>
<gene>
    <name evidence="1" type="ORF">SISNIDRAFT_488027</name>
</gene>
<dbReference type="EMBL" id="KV419419">
    <property type="protein sequence ID" value="KZS90724.1"/>
    <property type="molecule type" value="Genomic_DNA"/>
</dbReference>
<organism evidence="1 2">
    <name type="scientific">Sistotremastrum niveocremeum HHB9708</name>
    <dbReference type="NCBI Taxonomy" id="1314777"/>
    <lineage>
        <taxon>Eukaryota</taxon>
        <taxon>Fungi</taxon>
        <taxon>Dikarya</taxon>
        <taxon>Basidiomycota</taxon>
        <taxon>Agaricomycotina</taxon>
        <taxon>Agaricomycetes</taxon>
        <taxon>Sistotremastrales</taxon>
        <taxon>Sistotremastraceae</taxon>
        <taxon>Sertulicium</taxon>
        <taxon>Sertulicium niveocremeum</taxon>
    </lineage>
</organism>
<accession>A0A164RNH0</accession>
<dbReference type="AlphaFoldDB" id="A0A164RNH0"/>
<dbReference type="Proteomes" id="UP000076722">
    <property type="component" value="Unassembled WGS sequence"/>
</dbReference>
<dbReference type="InterPro" id="IPR032675">
    <property type="entry name" value="LRR_dom_sf"/>
</dbReference>
<evidence type="ECO:0008006" key="3">
    <source>
        <dbReference type="Google" id="ProtNLM"/>
    </source>
</evidence>
<dbReference type="Gene3D" id="3.80.10.10">
    <property type="entry name" value="Ribonuclease Inhibitor"/>
    <property type="match status" value="1"/>
</dbReference>
<dbReference type="SUPFAM" id="SSF52047">
    <property type="entry name" value="RNI-like"/>
    <property type="match status" value="1"/>
</dbReference>
<reference evidence="1 2" key="1">
    <citation type="journal article" date="2016" name="Mol. Biol. Evol.">
        <title>Comparative Genomics of Early-Diverging Mushroom-Forming Fungi Provides Insights into the Origins of Lignocellulose Decay Capabilities.</title>
        <authorList>
            <person name="Nagy L.G."/>
            <person name="Riley R."/>
            <person name="Tritt A."/>
            <person name="Adam C."/>
            <person name="Daum C."/>
            <person name="Floudas D."/>
            <person name="Sun H."/>
            <person name="Yadav J.S."/>
            <person name="Pangilinan J."/>
            <person name="Larsson K.H."/>
            <person name="Matsuura K."/>
            <person name="Barry K."/>
            <person name="Labutti K."/>
            <person name="Kuo R."/>
            <person name="Ohm R.A."/>
            <person name="Bhattacharya S.S."/>
            <person name="Shirouzu T."/>
            <person name="Yoshinaga Y."/>
            <person name="Martin F.M."/>
            <person name="Grigoriev I.V."/>
            <person name="Hibbett D.S."/>
        </authorList>
    </citation>
    <scope>NUCLEOTIDE SEQUENCE [LARGE SCALE GENOMIC DNA]</scope>
    <source>
        <strain evidence="1 2">HHB9708</strain>
    </source>
</reference>
<evidence type="ECO:0000313" key="2">
    <source>
        <dbReference type="Proteomes" id="UP000076722"/>
    </source>
</evidence>
<name>A0A164RNH0_9AGAM</name>
<sequence length="392" mass="44481">MGVTLPLELWAQILREACRPLSEDFLIRHRQFEACSDTLGEGPSRTPDLVISTRKAVMLTCYNLSIICRSFLYDSIEISHPHPSPQFFQRLFVLLSRPLAVRGFFPSSTAKLEDADRVYGALVHGIYIPGRISNAAFKAFQSVLDVCPNLTCLRCDLELTKDSGQWFEVGNAVVRLQHLRYLSIRLRTFYREDPPLKIIYTPIVLPKLEYLACFNVPNFPMDHWHFPALRRAKFSSTSESLSVLSQHGHQLTSLELSVERAMEHSLVDVCSNLTSVSIILHPYSTTMPNLAHDRLKRISFPSTGLKDLGCCAFKSILQSTTKQSFPSLERVVLVGPETGTITEGMKLPIWLLDSLNHWMIEGIRLECLQDVGKDVCGELKERWYVVEETLEP</sequence>
<proteinExistence type="predicted"/>
<keyword evidence="2" id="KW-1185">Reference proteome</keyword>